<organism evidence="1 2">
    <name type="scientific">Caerostris darwini</name>
    <dbReference type="NCBI Taxonomy" id="1538125"/>
    <lineage>
        <taxon>Eukaryota</taxon>
        <taxon>Metazoa</taxon>
        <taxon>Ecdysozoa</taxon>
        <taxon>Arthropoda</taxon>
        <taxon>Chelicerata</taxon>
        <taxon>Arachnida</taxon>
        <taxon>Araneae</taxon>
        <taxon>Araneomorphae</taxon>
        <taxon>Entelegynae</taxon>
        <taxon>Araneoidea</taxon>
        <taxon>Araneidae</taxon>
        <taxon>Caerostris</taxon>
    </lineage>
</organism>
<evidence type="ECO:0000313" key="2">
    <source>
        <dbReference type="Proteomes" id="UP001054837"/>
    </source>
</evidence>
<keyword evidence="2" id="KW-1185">Reference proteome</keyword>
<dbReference type="Proteomes" id="UP001054837">
    <property type="component" value="Unassembled WGS sequence"/>
</dbReference>
<dbReference type="EMBL" id="BPLQ01003839">
    <property type="protein sequence ID" value="GIY03681.1"/>
    <property type="molecule type" value="Genomic_DNA"/>
</dbReference>
<proteinExistence type="predicted"/>
<protein>
    <submittedName>
        <fullName evidence="1">Uncharacterized protein</fullName>
    </submittedName>
</protein>
<comment type="caution">
    <text evidence="1">The sequence shown here is derived from an EMBL/GenBank/DDBJ whole genome shotgun (WGS) entry which is preliminary data.</text>
</comment>
<accession>A0AAV4Q5F6</accession>
<dbReference type="AlphaFoldDB" id="A0AAV4Q5F6"/>
<reference evidence="1 2" key="1">
    <citation type="submission" date="2021-06" db="EMBL/GenBank/DDBJ databases">
        <title>Caerostris darwini draft genome.</title>
        <authorList>
            <person name="Kono N."/>
            <person name="Arakawa K."/>
        </authorList>
    </citation>
    <scope>NUCLEOTIDE SEQUENCE [LARGE SCALE GENOMIC DNA]</scope>
</reference>
<name>A0AAV4Q5F6_9ARAC</name>
<sequence>MTGVNGALGFVCAANSVFEKRILHVFKRSHLHCLSCSTTRRVDHPQSRGVAPDSTYHVCMYTYLGEGRHGCENAVTPRSQVVMISGLEGTGT</sequence>
<gene>
    <name evidence="1" type="ORF">CDAR_526811</name>
</gene>
<evidence type="ECO:0000313" key="1">
    <source>
        <dbReference type="EMBL" id="GIY03681.1"/>
    </source>
</evidence>